<dbReference type="Proteomes" id="UP000739411">
    <property type="component" value="Unassembled WGS sequence"/>
</dbReference>
<dbReference type="GO" id="GO:0008168">
    <property type="term" value="F:methyltransferase activity"/>
    <property type="evidence" value="ECO:0007669"/>
    <property type="project" value="UniProtKB-KW"/>
</dbReference>
<organism evidence="1 2">
    <name type="scientific">Candidatus Dechloromonas phosphorivorans</name>
    <dbReference type="NCBI Taxonomy" id="2899244"/>
    <lineage>
        <taxon>Bacteria</taxon>
        <taxon>Pseudomonadati</taxon>
        <taxon>Pseudomonadota</taxon>
        <taxon>Betaproteobacteria</taxon>
        <taxon>Rhodocyclales</taxon>
        <taxon>Azonexaceae</taxon>
        <taxon>Dechloromonas</taxon>
    </lineage>
</organism>
<dbReference type="PANTHER" id="PTHR37909">
    <property type="entry name" value="S-ADENOSYL-L-METHIONINE-DEPENDENT METHYLTRANSFERASES SUPERFAMILY PROTEIN"/>
    <property type="match status" value="1"/>
</dbReference>
<gene>
    <name evidence="1" type="ORF">IPJ38_01215</name>
</gene>
<keyword evidence="1" id="KW-0489">Methyltransferase</keyword>
<comment type="caution">
    <text evidence="1">The sequence shown here is derived from an EMBL/GenBank/DDBJ whole genome shotgun (WGS) entry which is preliminary data.</text>
</comment>
<sequence>MRQLVSRILKPGCRILEVGSWLGTGSTRAIIEMLLPVPDALLYCVDTWQGSPNVGRHLQIVQNYDVLATFRHNIELSGGKDRVKQRVMTSQEAAKTVADNSFDLVFIDGDHSYLQTSKDIERWHPKVRNGGILCGHDCECRPAGELRNRIILAKEDDCIDGQGTVFAAIHPGGVVAVDEAFEGAAHLWGEHSLLRADGSKGYSTIWDIVK</sequence>
<keyword evidence="1" id="KW-0808">Transferase</keyword>
<dbReference type="EMBL" id="JADJMS010000005">
    <property type="protein sequence ID" value="MBK7413925.1"/>
    <property type="molecule type" value="Genomic_DNA"/>
</dbReference>
<accession>A0A935K7B2</accession>
<dbReference type="Pfam" id="PF13578">
    <property type="entry name" value="Methyltransf_24"/>
    <property type="match status" value="1"/>
</dbReference>
<dbReference type="PANTHER" id="PTHR37909:SF1">
    <property type="entry name" value="S-ADENOSYL-L-METHIONINE-DEPENDENT METHYLTRANSFERASES SUPERFAMILY PROTEIN"/>
    <property type="match status" value="1"/>
</dbReference>
<protein>
    <submittedName>
        <fullName evidence="1">Class I SAM-dependent methyltransferase</fullName>
    </submittedName>
</protein>
<dbReference type="SUPFAM" id="SSF53335">
    <property type="entry name" value="S-adenosyl-L-methionine-dependent methyltransferases"/>
    <property type="match status" value="1"/>
</dbReference>
<evidence type="ECO:0000313" key="2">
    <source>
        <dbReference type="Proteomes" id="UP000739411"/>
    </source>
</evidence>
<reference evidence="1 2" key="1">
    <citation type="submission" date="2020-10" db="EMBL/GenBank/DDBJ databases">
        <title>Connecting structure to function with the recovery of over 1000 high-quality activated sludge metagenome-assembled genomes encoding full-length rRNA genes using long-read sequencing.</title>
        <authorList>
            <person name="Singleton C.M."/>
            <person name="Petriglieri F."/>
            <person name="Kristensen J.M."/>
            <person name="Kirkegaard R.H."/>
            <person name="Michaelsen T.Y."/>
            <person name="Andersen M.H."/>
            <person name="Karst S.M."/>
            <person name="Dueholm M.S."/>
            <person name="Nielsen P.H."/>
            <person name="Albertsen M."/>
        </authorList>
    </citation>
    <scope>NUCLEOTIDE SEQUENCE [LARGE SCALE GENOMIC DNA]</scope>
    <source>
        <strain evidence="1">EsbW_18-Q3-R4-48_BATAC.463</strain>
    </source>
</reference>
<name>A0A935K7B2_9RHOO</name>
<proteinExistence type="predicted"/>
<dbReference type="GO" id="GO:0032259">
    <property type="term" value="P:methylation"/>
    <property type="evidence" value="ECO:0007669"/>
    <property type="project" value="UniProtKB-KW"/>
</dbReference>
<dbReference type="Gene3D" id="3.40.50.150">
    <property type="entry name" value="Vaccinia Virus protein VP39"/>
    <property type="match status" value="1"/>
</dbReference>
<dbReference type="InterPro" id="IPR029063">
    <property type="entry name" value="SAM-dependent_MTases_sf"/>
</dbReference>
<evidence type="ECO:0000313" key="1">
    <source>
        <dbReference type="EMBL" id="MBK7413925.1"/>
    </source>
</evidence>
<dbReference type="AlphaFoldDB" id="A0A935K7B2"/>